<feature type="transmembrane region" description="Helical" evidence="6">
    <location>
        <begin position="184"/>
        <end position="203"/>
    </location>
</feature>
<feature type="transmembrane region" description="Helical" evidence="6">
    <location>
        <begin position="120"/>
        <end position="140"/>
    </location>
</feature>
<feature type="compositionally biased region" description="Basic and acidic residues" evidence="5">
    <location>
        <begin position="1033"/>
        <end position="1042"/>
    </location>
</feature>
<dbReference type="PROSITE" id="PS00217">
    <property type="entry name" value="SUGAR_TRANSPORT_2"/>
    <property type="match status" value="1"/>
</dbReference>
<dbReference type="Pfam" id="PF00083">
    <property type="entry name" value="Sugar_tr"/>
    <property type="match status" value="1"/>
</dbReference>
<dbReference type="Gene3D" id="3.30.460.10">
    <property type="entry name" value="Beta Polymerase, domain 2"/>
    <property type="match status" value="1"/>
</dbReference>
<dbReference type="InterPro" id="IPR003663">
    <property type="entry name" value="Sugar/inositol_transpt"/>
</dbReference>
<feature type="transmembrane region" description="Helical" evidence="6">
    <location>
        <begin position="333"/>
        <end position="355"/>
    </location>
</feature>
<evidence type="ECO:0000313" key="8">
    <source>
        <dbReference type="EMBL" id="KAL3081383.1"/>
    </source>
</evidence>
<evidence type="ECO:0000259" key="7">
    <source>
        <dbReference type="PROSITE" id="PS50850"/>
    </source>
</evidence>
<keyword evidence="3 6" id="KW-1133">Transmembrane helix</keyword>
<dbReference type="GO" id="GO:0016020">
    <property type="term" value="C:membrane"/>
    <property type="evidence" value="ECO:0007669"/>
    <property type="project" value="UniProtKB-SubCell"/>
</dbReference>
<feature type="transmembrane region" description="Helical" evidence="6">
    <location>
        <begin position="91"/>
        <end position="108"/>
    </location>
</feature>
<feature type="region of interest" description="Disordered" evidence="5">
    <location>
        <begin position="542"/>
        <end position="561"/>
    </location>
</feature>
<evidence type="ECO:0000313" key="9">
    <source>
        <dbReference type="Proteomes" id="UP001620626"/>
    </source>
</evidence>
<dbReference type="InterPro" id="IPR036259">
    <property type="entry name" value="MFS_trans_sf"/>
</dbReference>
<feature type="compositionally biased region" description="Polar residues" evidence="5">
    <location>
        <begin position="1084"/>
        <end position="1093"/>
    </location>
</feature>
<feature type="region of interest" description="Disordered" evidence="5">
    <location>
        <begin position="1033"/>
        <end position="1113"/>
    </location>
</feature>
<feature type="compositionally biased region" description="Polar residues" evidence="5">
    <location>
        <begin position="1000"/>
        <end position="1019"/>
    </location>
</feature>
<evidence type="ECO:0000256" key="1">
    <source>
        <dbReference type="ARBA" id="ARBA00004141"/>
    </source>
</evidence>
<dbReference type="InterPro" id="IPR045263">
    <property type="entry name" value="GLUT"/>
</dbReference>
<dbReference type="Gene3D" id="1.20.1250.20">
    <property type="entry name" value="MFS general substrate transporter like domains"/>
    <property type="match status" value="1"/>
</dbReference>
<dbReference type="InterPro" id="IPR005829">
    <property type="entry name" value="Sugar_transporter_CS"/>
</dbReference>
<evidence type="ECO:0000256" key="4">
    <source>
        <dbReference type="ARBA" id="ARBA00023136"/>
    </source>
</evidence>
<dbReference type="PANTHER" id="PTHR23503:SF121">
    <property type="entry name" value="MAJOR FACILITATOR SUPERFAMILY (MFS) PROFILE DOMAIN-CONTAINING PROTEIN"/>
    <property type="match status" value="1"/>
</dbReference>
<dbReference type="Pfam" id="PF20750">
    <property type="entry name" value="PAP_NTPase"/>
    <property type="match status" value="1"/>
</dbReference>
<comment type="caution">
    <text evidence="8">The sequence shown here is derived from an EMBL/GenBank/DDBJ whole genome shotgun (WGS) entry which is preliminary data.</text>
</comment>
<feature type="region of interest" description="Disordered" evidence="5">
    <location>
        <begin position="475"/>
        <end position="495"/>
    </location>
</feature>
<reference evidence="8 9" key="1">
    <citation type="submission" date="2024-10" db="EMBL/GenBank/DDBJ databases">
        <authorList>
            <person name="Kim D."/>
        </authorList>
    </citation>
    <scope>NUCLEOTIDE SEQUENCE [LARGE SCALE GENOMIC DNA]</scope>
    <source>
        <strain evidence="8">BH-2024</strain>
    </source>
</reference>
<protein>
    <recommendedName>
        <fullName evidence="7">Major facilitator superfamily (MFS) profile domain-containing protein</fullName>
    </recommendedName>
</protein>
<dbReference type="InterPro" id="IPR020846">
    <property type="entry name" value="MFS_dom"/>
</dbReference>
<sequence>MFTPTYFVSVATVCLGASTQFYSFGIINPEQELLTQWINMTYIRRNGGGPGLNLTEMNLYWSFVVSSIAIGAIVGALLVRKLSEWQGRRNALIINGCVNVFAALLEYLSKSMASPEFLIFGRLILGANMGLSTGLVPMYLMEITPTKYRGAAGTFHMVAVAFSDWFSLLLGLPEVLGSADNWPLAFAFPGFPAFLLCLVLPFCPESPKYTLFARGDHAKAMEDLKKLVDEDEAEFMYESLQSEAALMQDGSCCTFRQIFFEREFRLPLLITIVVMVTQQFTGCSAVFAYSTDMFIDAGLVPRTARFSTLAVGVAYFLFACSAPILIEQVGRRILLIGQLAMCSVSLLFLSIFVALQHAVWQNFASYATIAALIVYMCAYGVGCAIPWLISSEIFPTKFRAAAVTVAVTVAWSLSFVVSTCYLPFQQIVGTSFSFVPFILVSAGGAVFVYCLLPETRGKQATDIVREIRQRVKSISHGQSPFAEGSAEAATTTAQPNGQMSELTALLRLQRQKALQKQQQKNSWQDGYMKKLENILVAYLEEDEEKEEEEKPNKKGTKAMKKVPKPTITAKSFYQRRMLRLVFNNRLQLDFNVMKLFDTHFQKPKLFCELLRFKAELLTTINANGTQRVKMARREEWPNCQNDEEIKKTIVANDENIKEWVFSDIFHFLPTRKKLLQFFDEIKLKKRNLISVSIGFINLIGFSRMAILCKKYSDQLPFLVPLFDNGFYLKLYENYLIETNWRNKITLAKFLYDEWATKTLSTERKRPNKQKAFEAMFLSELKYLWQLYTQNFWSNEKIIRIKNESFLKETMKGKALKNASESLSAHQKQLEELAQSNNEMDQFLWWDNGPTDTFLLRALAICANGAIDEFGKKFPNSTAKNKELEEFSRECQCNFLICVGKTLRKNTRRDEFLSELHFQKMDNLLNDRRESETFRGMLIDHKHSWSKLLDSNAIKKLRVLLTEEINYLTPPEFLSSSSSEKELFWETQNEFEGEREESCAKNGQTVKNEQSAETQNGQIAKTESEIWQMIKSTEKNLANEKKNDQRKRKKVYKKSQKNEQNSMKIEKDGQKEFKQTPKQKKDKVSTGQNVTNGKVKNGNIKGEEAENGQKNKTNLMEIKEENSEEMSKEEKGSKEALERIGIERIFDLMNEKKLKKVYKIYLENGQFEKHLDIAILLIAIEVTTKFIKNRVENWPNKLVEEFEEKWDKFKKSELDGIGKTQFVLDKLYFVQNELNKELFGTRENILNKKVIEFIGEVPLVKIGKNSSMEEENFEKIDRTQKVVEKKMRTTQFGTFKFGTFYSIIIDNFPFLFSYEWAHYNLIRITVEGRKADADLSEKINQFIVLYSIGMDEKRKTLKLLQKIEAIVKEWAIQFTKSEAKLLKNGSHLLNAELQFSDFDLICVVSDEINLSNFYGQSDKTLYGMLGKRLGAVINWVGGRVPLIRIESGQVEIDLLLVPVKRKFLENQMDLESDQIIAELSNECAVYSLSGFRSTKFQLSLLNDHNTFASLLKALMIDQMSRNSLNNFASVWPPTVAGCPMAIITPKFPEQNATYNVNTFTFQTIVNELKIANQKLSENPNNWQMIFEEIDYLHKFEHYAVILCLSTTIEFYRTNCGYQKSKIRQKLFNWAKSEENSEKLDNYQLITQSERKTKCKMTNEFAFCTVWLVGLTLSSAFRQNVNALGPIFRQRPNHDSLSTLSSFWLLSLYTDKDNLMPTINQLIAQ</sequence>
<evidence type="ECO:0000256" key="2">
    <source>
        <dbReference type="ARBA" id="ARBA00022692"/>
    </source>
</evidence>
<dbReference type="SUPFAM" id="SSF81631">
    <property type="entry name" value="PAP/OAS1 substrate-binding domain"/>
    <property type="match status" value="1"/>
</dbReference>
<keyword evidence="9" id="KW-1185">Reference proteome</keyword>
<feature type="compositionally biased region" description="Basic and acidic residues" evidence="5">
    <location>
        <begin position="1063"/>
        <end position="1074"/>
    </location>
</feature>
<evidence type="ECO:0000256" key="6">
    <source>
        <dbReference type="SAM" id="Phobius"/>
    </source>
</evidence>
<name>A0ABD2IYU5_9BILA</name>
<feature type="transmembrane region" description="Helical" evidence="6">
    <location>
        <begin position="266"/>
        <end position="289"/>
    </location>
</feature>
<dbReference type="PROSITE" id="PS50850">
    <property type="entry name" value="MFS"/>
    <property type="match status" value="1"/>
</dbReference>
<feature type="transmembrane region" description="Helical" evidence="6">
    <location>
        <begin position="430"/>
        <end position="452"/>
    </location>
</feature>
<dbReference type="Gene3D" id="1.10.1410.10">
    <property type="match status" value="1"/>
</dbReference>
<proteinExistence type="predicted"/>
<feature type="region of interest" description="Disordered" evidence="5">
    <location>
        <begin position="993"/>
        <end position="1019"/>
    </location>
</feature>
<dbReference type="PRINTS" id="PR00171">
    <property type="entry name" value="SUGRTRNSPORT"/>
</dbReference>
<dbReference type="EMBL" id="JBICBT010001137">
    <property type="protein sequence ID" value="KAL3081383.1"/>
    <property type="molecule type" value="Genomic_DNA"/>
</dbReference>
<dbReference type="PANTHER" id="PTHR23503">
    <property type="entry name" value="SOLUTE CARRIER FAMILY 2"/>
    <property type="match status" value="1"/>
</dbReference>
<feature type="transmembrane region" description="Helical" evidence="6">
    <location>
        <begin position="367"/>
        <end position="389"/>
    </location>
</feature>
<feature type="domain" description="Major facilitator superfamily (MFS) profile" evidence="7">
    <location>
        <begin position="9"/>
        <end position="456"/>
    </location>
</feature>
<dbReference type="SUPFAM" id="SSF81301">
    <property type="entry name" value="Nucleotidyltransferase"/>
    <property type="match status" value="1"/>
</dbReference>
<evidence type="ECO:0000256" key="5">
    <source>
        <dbReference type="SAM" id="MobiDB-lite"/>
    </source>
</evidence>
<comment type="subcellular location">
    <subcellularLocation>
        <location evidence="1">Membrane</location>
        <topology evidence="1">Multi-pass membrane protein</topology>
    </subcellularLocation>
</comment>
<feature type="compositionally biased region" description="Basic residues" evidence="5">
    <location>
        <begin position="1043"/>
        <end position="1054"/>
    </location>
</feature>
<feature type="transmembrane region" description="Helical" evidence="6">
    <location>
        <begin position="688"/>
        <end position="706"/>
    </location>
</feature>
<keyword evidence="2 6" id="KW-0812">Transmembrane</keyword>
<dbReference type="CDD" id="cd17357">
    <property type="entry name" value="MFS_GLUT_Class1_2_like"/>
    <property type="match status" value="1"/>
</dbReference>
<feature type="transmembrane region" description="Helical" evidence="6">
    <location>
        <begin position="401"/>
        <end position="424"/>
    </location>
</feature>
<dbReference type="SUPFAM" id="SSF103473">
    <property type="entry name" value="MFS general substrate transporter"/>
    <property type="match status" value="1"/>
</dbReference>
<evidence type="ECO:0000256" key="3">
    <source>
        <dbReference type="ARBA" id="ARBA00022989"/>
    </source>
</evidence>
<dbReference type="InterPro" id="IPR043519">
    <property type="entry name" value="NT_sf"/>
</dbReference>
<organism evidence="8 9">
    <name type="scientific">Heterodera trifolii</name>
    <dbReference type="NCBI Taxonomy" id="157864"/>
    <lineage>
        <taxon>Eukaryota</taxon>
        <taxon>Metazoa</taxon>
        <taxon>Ecdysozoa</taxon>
        <taxon>Nematoda</taxon>
        <taxon>Chromadorea</taxon>
        <taxon>Rhabditida</taxon>
        <taxon>Tylenchina</taxon>
        <taxon>Tylenchomorpha</taxon>
        <taxon>Tylenchoidea</taxon>
        <taxon>Heteroderidae</taxon>
        <taxon>Heteroderinae</taxon>
        <taxon>Heterodera</taxon>
    </lineage>
</organism>
<dbReference type="Proteomes" id="UP001620626">
    <property type="component" value="Unassembled WGS sequence"/>
</dbReference>
<feature type="transmembrane region" description="Helical" evidence="6">
    <location>
        <begin position="152"/>
        <end position="172"/>
    </location>
</feature>
<dbReference type="InterPro" id="IPR048840">
    <property type="entry name" value="PolA_pol_NTPase"/>
</dbReference>
<feature type="transmembrane region" description="Helical" evidence="6">
    <location>
        <begin position="309"/>
        <end position="326"/>
    </location>
</feature>
<feature type="transmembrane region" description="Helical" evidence="6">
    <location>
        <begin position="59"/>
        <end position="79"/>
    </location>
</feature>
<gene>
    <name evidence="8" type="ORF">niasHT_039860</name>
</gene>
<keyword evidence="4 6" id="KW-0472">Membrane</keyword>
<dbReference type="InterPro" id="IPR005828">
    <property type="entry name" value="MFS_sugar_transport-like"/>
</dbReference>
<accession>A0ABD2IYU5</accession>